<protein>
    <recommendedName>
        <fullName evidence="4">Secreted protein</fullName>
    </recommendedName>
</protein>
<feature type="chain" id="PRO_5046241299" description="Secreted protein" evidence="1">
    <location>
        <begin position="27"/>
        <end position="140"/>
    </location>
</feature>
<sequence length="140" mass="14535">MTRRVSIPFAAGLLALALTSALSAAAAAQPAGEYRGSFDDTGGRPVPVLLHIDAGRAIGDAAGSIRFQEPWACGFDLQVAGVQGEVATYSFTRAGAGRCTPYTQGYARIQPDGLGIDVQLLKKDNSAGPRIFLSPVTRGN</sequence>
<comment type="caution">
    <text evidence="2">The sequence shown here is derived from an EMBL/GenBank/DDBJ whole genome shotgun (WGS) entry which is preliminary data.</text>
</comment>
<name>A0ABV7VEI5_9PROT</name>
<evidence type="ECO:0008006" key="4">
    <source>
        <dbReference type="Google" id="ProtNLM"/>
    </source>
</evidence>
<evidence type="ECO:0000313" key="3">
    <source>
        <dbReference type="Proteomes" id="UP001595711"/>
    </source>
</evidence>
<accession>A0ABV7VEI5</accession>
<evidence type="ECO:0000313" key="2">
    <source>
        <dbReference type="EMBL" id="MFC3675458.1"/>
    </source>
</evidence>
<gene>
    <name evidence="2" type="ORF">ACFOOQ_07885</name>
</gene>
<dbReference type="EMBL" id="JBHRYJ010000001">
    <property type="protein sequence ID" value="MFC3675458.1"/>
    <property type="molecule type" value="Genomic_DNA"/>
</dbReference>
<feature type="signal peptide" evidence="1">
    <location>
        <begin position="1"/>
        <end position="26"/>
    </location>
</feature>
<reference evidence="3" key="1">
    <citation type="journal article" date="2019" name="Int. J. Syst. Evol. Microbiol.">
        <title>The Global Catalogue of Microorganisms (GCM) 10K type strain sequencing project: providing services to taxonomists for standard genome sequencing and annotation.</title>
        <authorList>
            <consortium name="The Broad Institute Genomics Platform"/>
            <consortium name="The Broad Institute Genome Sequencing Center for Infectious Disease"/>
            <person name="Wu L."/>
            <person name="Ma J."/>
        </authorList>
    </citation>
    <scope>NUCLEOTIDE SEQUENCE [LARGE SCALE GENOMIC DNA]</scope>
    <source>
        <strain evidence="3">KCTC 42182</strain>
    </source>
</reference>
<proteinExistence type="predicted"/>
<dbReference type="Proteomes" id="UP001595711">
    <property type="component" value="Unassembled WGS sequence"/>
</dbReference>
<keyword evidence="3" id="KW-1185">Reference proteome</keyword>
<keyword evidence="1" id="KW-0732">Signal</keyword>
<evidence type="ECO:0000256" key="1">
    <source>
        <dbReference type="SAM" id="SignalP"/>
    </source>
</evidence>
<organism evidence="2 3">
    <name type="scientific">Ferrovibrio xuzhouensis</name>
    <dbReference type="NCBI Taxonomy" id="1576914"/>
    <lineage>
        <taxon>Bacteria</taxon>
        <taxon>Pseudomonadati</taxon>
        <taxon>Pseudomonadota</taxon>
        <taxon>Alphaproteobacteria</taxon>
        <taxon>Rhodospirillales</taxon>
        <taxon>Rhodospirillaceae</taxon>
        <taxon>Ferrovibrio</taxon>
    </lineage>
</organism>
<dbReference type="RefSeq" id="WP_379724074.1">
    <property type="nucleotide sequence ID" value="NZ_JBHRYJ010000001.1"/>
</dbReference>